<dbReference type="InterPro" id="IPR013766">
    <property type="entry name" value="Thioredoxin_domain"/>
</dbReference>
<sequence>MISGKENNGQTDIVVLKRVTIGGSVLSAADFARVDEDAPVFNQWNDASEKRLGVDDISNDDDLVIEQPSSLSESMKIIRSLHLLSTNQYPELHPYLSQLQSSIYIYHIQNRRAYSKIMVKTITSLEELKSELKHENNKGKLIVIDFFATWCGPCLRIAPLIEEWSKDVFADTVVFLKCDVDEAEAVSQEYNVEAMPTFVFIKDGAEIHRCVGANGEKLKAEIESKK</sequence>
<dbReference type="Proteomes" id="UP000663833">
    <property type="component" value="Unassembled WGS sequence"/>
</dbReference>
<dbReference type="PANTHER" id="PTHR46115">
    <property type="entry name" value="THIOREDOXIN-LIKE PROTEIN 1"/>
    <property type="match status" value="1"/>
</dbReference>
<feature type="domain" description="Thioredoxin" evidence="2">
    <location>
        <begin position="83"/>
        <end position="226"/>
    </location>
</feature>
<evidence type="ECO:0000313" key="12">
    <source>
        <dbReference type="Proteomes" id="UP000663873"/>
    </source>
</evidence>
<dbReference type="Proteomes" id="UP000663848">
    <property type="component" value="Unassembled WGS sequence"/>
</dbReference>
<dbReference type="OrthoDB" id="2121326at2759"/>
<dbReference type="FunFam" id="3.40.30.10:FF:000245">
    <property type="entry name" value="Thioredoxin"/>
    <property type="match status" value="1"/>
</dbReference>
<evidence type="ECO:0000313" key="3">
    <source>
        <dbReference type="EMBL" id="CAF3092306.1"/>
    </source>
</evidence>
<dbReference type="Proteomes" id="UP000663872">
    <property type="component" value="Unassembled WGS sequence"/>
</dbReference>
<dbReference type="EMBL" id="CAJNYU010000291">
    <property type="protein sequence ID" value="CAF3347737.1"/>
    <property type="molecule type" value="Genomic_DNA"/>
</dbReference>
<dbReference type="AlphaFoldDB" id="A0A820F901"/>
<evidence type="ECO:0000313" key="10">
    <source>
        <dbReference type="EMBL" id="CAF4746224.1"/>
    </source>
</evidence>
<dbReference type="Proteomes" id="UP000663851">
    <property type="component" value="Unassembled WGS sequence"/>
</dbReference>
<dbReference type="Gene3D" id="3.40.30.10">
    <property type="entry name" value="Glutaredoxin"/>
    <property type="match status" value="1"/>
</dbReference>
<dbReference type="EMBL" id="CAJOBP010000140">
    <property type="protein sequence ID" value="CAF4129718.1"/>
    <property type="molecule type" value="Genomic_DNA"/>
</dbReference>
<dbReference type="EMBL" id="CAJNYT010001415">
    <property type="protein sequence ID" value="CAF3409524.1"/>
    <property type="molecule type" value="Genomic_DNA"/>
</dbReference>
<dbReference type="PROSITE" id="PS51352">
    <property type="entry name" value="THIOREDOXIN_2"/>
    <property type="match status" value="1"/>
</dbReference>
<proteinExistence type="predicted"/>
<dbReference type="Proteomes" id="UP000663873">
    <property type="component" value="Unassembled WGS sequence"/>
</dbReference>
<dbReference type="PROSITE" id="PS00194">
    <property type="entry name" value="THIOREDOXIN_1"/>
    <property type="match status" value="1"/>
</dbReference>
<dbReference type="EMBL" id="CAJOBQ010000644">
    <property type="protein sequence ID" value="CAF4395530.1"/>
    <property type="molecule type" value="Genomic_DNA"/>
</dbReference>
<evidence type="ECO:0000313" key="7">
    <source>
        <dbReference type="EMBL" id="CAF4129718.1"/>
    </source>
</evidence>
<comment type="caution">
    <text evidence="8">The sequence shown here is derived from an EMBL/GenBank/DDBJ whole genome shotgun (WGS) entry which is preliminary data.</text>
</comment>
<keyword evidence="1" id="KW-1015">Disulfide bond</keyword>
<evidence type="ECO:0000259" key="2">
    <source>
        <dbReference type="PROSITE" id="PS51352"/>
    </source>
</evidence>
<dbReference type="InterPro" id="IPR017937">
    <property type="entry name" value="Thioredoxin_CS"/>
</dbReference>
<dbReference type="EMBL" id="CAJNYD010001036">
    <property type="protein sequence ID" value="CAF3311936.1"/>
    <property type="molecule type" value="Genomic_DNA"/>
</dbReference>
<evidence type="ECO:0000313" key="5">
    <source>
        <dbReference type="EMBL" id="CAF3347737.1"/>
    </source>
</evidence>
<dbReference type="CDD" id="cd02947">
    <property type="entry name" value="TRX_family"/>
    <property type="match status" value="1"/>
</dbReference>
<name>A0A820F901_9BILA</name>
<dbReference type="PRINTS" id="PR00421">
    <property type="entry name" value="THIOREDOXIN"/>
</dbReference>
<dbReference type="SUPFAM" id="SSF52833">
    <property type="entry name" value="Thioredoxin-like"/>
    <property type="match status" value="1"/>
</dbReference>
<dbReference type="EMBL" id="CAJOBO010000624">
    <property type="protein sequence ID" value="CAF4260731.1"/>
    <property type="molecule type" value="Genomic_DNA"/>
</dbReference>
<reference evidence="8" key="1">
    <citation type="submission" date="2021-02" db="EMBL/GenBank/DDBJ databases">
        <authorList>
            <person name="Nowell W R."/>
        </authorList>
    </citation>
    <scope>NUCLEOTIDE SEQUENCE</scope>
</reference>
<evidence type="ECO:0000313" key="9">
    <source>
        <dbReference type="EMBL" id="CAF4395530.1"/>
    </source>
</evidence>
<evidence type="ECO:0000313" key="6">
    <source>
        <dbReference type="EMBL" id="CAF3409524.1"/>
    </source>
</evidence>
<evidence type="ECO:0000313" key="11">
    <source>
        <dbReference type="Proteomes" id="UP000663851"/>
    </source>
</evidence>
<accession>A0A820F901</accession>
<dbReference type="Proteomes" id="UP000663869">
    <property type="component" value="Unassembled WGS sequence"/>
</dbReference>
<dbReference type="Pfam" id="PF00085">
    <property type="entry name" value="Thioredoxin"/>
    <property type="match status" value="1"/>
</dbReference>
<keyword evidence="12" id="KW-1185">Reference proteome</keyword>
<dbReference type="Proteomes" id="UP000663825">
    <property type="component" value="Unassembled WGS sequence"/>
</dbReference>
<evidence type="ECO:0000313" key="8">
    <source>
        <dbReference type="EMBL" id="CAF4260731.1"/>
    </source>
</evidence>
<protein>
    <recommendedName>
        <fullName evidence="2">Thioredoxin domain-containing protein</fullName>
    </recommendedName>
</protein>
<evidence type="ECO:0000313" key="4">
    <source>
        <dbReference type="EMBL" id="CAF3311936.1"/>
    </source>
</evidence>
<organism evidence="8 11">
    <name type="scientific">Rotaria socialis</name>
    <dbReference type="NCBI Taxonomy" id="392032"/>
    <lineage>
        <taxon>Eukaryota</taxon>
        <taxon>Metazoa</taxon>
        <taxon>Spiralia</taxon>
        <taxon>Gnathifera</taxon>
        <taxon>Rotifera</taxon>
        <taxon>Eurotatoria</taxon>
        <taxon>Bdelloidea</taxon>
        <taxon>Philodinida</taxon>
        <taxon>Philodinidae</taxon>
        <taxon>Rotaria</taxon>
    </lineage>
</organism>
<dbReference type="EMBL" id="CAJNXB010000767">
    <property type="protein sequence ID" value="CAF3092306.1"/>
    <property type="molecule type" value="Genomic_DNA"/>
</dbReference>
<dbReference type="EMBL" id="CAJOBR010003640">
    <property type="protein sequence ID" value="CAF4746224.1"/>
    <property type="molecule type" value="Genomic_DNA"/>
</dbReference>
<dbReference type="InterPro" id="IPR036249">
    <property type="entry name" value="Thioredoxin-like_sf"/>
</dbReference>
<dbReference type="Proteomes" id="UP000663862">
    <property type="component" value="Unassembled WGS sequence"/>
</dbReference>
<gene>
    <name evidence="5" type="ORF">FME351_LOCUS4193</name>
    <name evidence="6" type="ORF">GRG538_LOCUS10768</name>
    <name evidence="8" type="ORF">HFQ381_LOCUS11037</name>
    <name evidence="4" type="ORF">LUA448_LOCUS9068</name>
    <name evidence="10" type="ORF">QYT958_LOCUS20677</name>
    <name evidence="3" type="ORF">TIS948_LOCUS6466</name>
    <name evidence="9" type="ORF">TSG867_LOCUS12604</name>
    <name evidence="7" type="ORF">UJA718_LOCUS2146</name>
</gene>
<evidence type="ECO:0000256" key="1">
    <source>
        <dbReference type="ARBA" id="ARBA00023157"/>
    </source>
</evidence>